<feature type="compositionally biased region" description="Gly residues" evidence="1">
    <location>
        <begin position="111"/>
        <end position="120"/>
    </location>
</feature>
<feature type="compositionally biased region" description="Basic residues" evidence="1">
    <location>
        <begin position="1"/>
        <end position="12"/>
    </location>
</feature>
<protein>
    <submittedName>
        <fullName evidence="2">Os01g0501850 protein</fullName>
    </submittedName>
</protein>
<reference evidence="2 3" key="2">
    <citation type="journal article" date="2013" name="Plant Cell Physiol.">
        <title>Rice Annotation Project Database (RAP-DB): an integrative and interactive database for rice genomics.</title>
        <authorList>
            <person name="Sakai H."/>
            <person name="Lee S.S."/>
            <person name="Tanaka T."/>
            <person name="Numa H."/>
            <person name="Kim J."/>
            <person name="Kawahara Y."/>
            <person name="Wakimoto H."/>
            <person name="Yang C.C."/>
            <person name="Iwamoto M."/>
            <person name="Abe T."/>
            <person name="Yamada Y."/>
            <person name="Muto A."/>
            <person name="Inokuchi H."/>
            <person name="Ikemura T."/>
            <person name="Matsumoto T."/>
            <person name="Sasaki T."/>
            <person name="Itoh T."/>
        </authorList>
    </citation>
    <scope>NUCLEOTIDE SEQUENCE [LARGE SCALE GENOMIC DNA]</scope>
    <source>
        <strain evidence="3">cv. Nipponbare</strain>
    </source>
</reference>
<accession>A0A0P0V386</accession>
<feature type="region of interest" description="Disordered" evidence="1">
    <location>
        <begin position="92"/>
        <end position="140"/>
    </location>
</feature>
<feature type="region of interest" description="Disordered" evidence="1">
    <location>
        <begin position="1"/>
        <end position="43"/>
    </location>
</feature>
<proteinExistence type="predicted"/>
<keyword evidence="3" id="KW-1185">Reference proteome</keyword>
<reference evidence="3" key="1">
    <citation type="journal article" date="2005" name="Nature">
        <title>The map-based sequence of the rice genome.</title>
        <authorList>
            <consortium name="International rice genome sequencing project (IRGSP)"/>
            <person name="Matsumoto T."/>
            <person name="Wu J."/>
            <person name="Kanamori H."/>
            <person name="Katayose Y."/>
            <person name="Fujisawa M."/>
            <person name="Namiki N."/>
            <person name="Mizuno H."/>
            <person name="Yamamoto K."/>
            <person name="Antonio B.A."/>
            <person name="Baba T."/>
            <person name="Sakata K."/>
            <person name="Nagamura Y."/>
            <person name="Aoki H."/>
            <person name="Arikawa K."/>
            <person name="Arita K."/>
            <person name="Bito T."/>
            <person name="Chiden Y."/>
            <person name="Fujitsuka N."/>
            <person name="Fukunaka R."/>
            <person name="Hamada M."/>
            <person name="Harada C."/>
            <person name="Hayashi A."/>
            <person name="Hijishita S."/>
            <person name="Honda M."/>
            <person name="Hosokawa S."/>
            <person name="Ichikawa Y."/>
            <person name="Idonuma A."/>
            <person name="Iijima M."/>
            <person name="Ikeda M."/>
            <person name="Ikeno M."/>
            <person name="Ito K."/>
            <person name="Ito S."/>
            <person name="Ito T."/>
            <person name="Ito Y."/>
            <person name="Ito Y."/>
            <person name="Iwabuchi A."/>
            <person name="Kamiya K."/>
            <person name="Karasawa W."/>
            <person name="Kurita K."/>
            <person name="Katagiri S."/>
            <person name="Kikuta A."/>
            <person name="Kobayashi H."/>
            <person name="Kobayashi N."/>
            <person name="Machita K."/>
            <person name="Maehara T."/>
            <person name="Masukawa M."/>
            <person name="Mizubayashi T."/>
            <person name="Mukai Y."/>
            <person name="Nagasaki H."/>
            <person name="Nagata Y."/>
            <person name="Naito S."/>
            <person name="Nakashima M."/>
            <person name="Nakama Y."/>
            <person name="Nakamichi Y."/>
            <person name="Nakamura M."/>
            <person name="Meguro A."/>
            <person name="Negishi M."/>
            <person name="Ohta I."/>
            <person name="Ohta T."/>
            <person name="Okamoto M."/>
            <person name="Ono N."/>
            <person name="Saji S."/>
            <person name="Sakaguchi M."/>
            <person name="Sakai K."/>
            <person name="Shibata M."/>
            <person name="Shimokawa T."/>
            <person name="Song J."/>
            <person name="Takazaki Y."/>
            <person name="Terasawa K."/>
            <person name="Tsugane M."/>
            <person name="Tsuji K."/>
            <person name="Ueda S."/>
            <person name="Waki K."/>
            <person name="Yamagata H."/>
            <person name="Yamamoto M."/>
            <person name="Yamamoto S."/>
            <person name="Yamane H."/>
            <person name="Yoshiki S."/>
            <person name="Yoshihara R."/>
            <person name="Yukawa K."/>
            <person name="Zhong H."/>
            <person name="Yano M."/>
            <person name="Yuan Q."/>
            <person name="Ouyang S."/>
            <person name="Liu J."/>
            <person name="Jones K.M."/>
            <person name="Gansberger K."/>
            <person name="Moffat K."/>
            <person name="Hill J."/>
            <person name="Bera J."/>
            <person name="Fadrosh D."/>
            <person name="Jin S."/>
            <person name="Johri S."/>
            <person name="Kim M."/>
            <person name="Overton L."/>
            <person name="Reardon M."/>
            <person name="Tsitrin T."/>
            <person name="Vuong H."/>
            <person name="Weaver B."/>
            <person name="Ciecko A."/>
            <person name="Tallon L."/>
            <person name="Jackson J."/>
            <person name="Pai G."/>
            <person name="Aken S.V."/>
            <person name="Utterback T."/>
            <person name="Reidmuller S."/>
            <person name="Feldblyum T."/>
            <person name="Hsiao J."/>
            <person name="Zismann V."/>
            <person name="Iobst S."/>
            <person name="de Vazeille A.R."/>
            <person name="Buell C.R."/>
            <person name="Ying K."/>
            <person name="Li Y."/>
            <person name="Lu T."/>
            <person name="Huang Y."/>
            <person name="Zhao Q."/>
            <person name="Feng Q."/>
            <person name="Zhang L."/>
            <person name="Zhu J."/>
            <person name="Weng Q."/>
            <person name="Mu J."/>
            <person name="Lu Y."/>
            <person name="Fan D."/>
            <person name="Liu Y."/>
            <person name="Guan J."/>
            <person name="Zhang Y."/>
            <person name="Yu S."/>
            <person name="Liu X."/>
            <person name="Zhang Y."/>
            <person name="Hong G."/>
            <person name="Han B."/>
            <person name="Choisne N."/>
            <person name="Demange N."/>
            <person name="Orjeda G."/>
            <person name="Samain S."/>
            <person name="Cattolico L."/>
            <person name="Pelletier E."/>
            <person name="Couloux A."/>
            <person name="Segurens B."/>
            <person name="Wincker P."/>
            <person name="D'Hont A."/>
            <person name="Scarpelli C."/>
            <person name="Weissenbach J."/>
            <person name="Salanoubat M."/>
            <person name="Quetier F."/>
            <person name="Yu Y."/>
            <person name="Kim H.R."/>
            <person name="Rambo T."/>
            <person name="Currie J."/>
            <person name="Collura K."/>
            <person name="Luo M."/>
            <person name="Yang T."/>
            <person name="Ammiraju J.S.S."/>
            <person name="Engler F."/>
            <person name="Soderlund C."/>
            <person name="Wing R.A."/>
            <person name="Palmer L.E."/>
            <person name="de la Bastide M."/>
            <person name="Spiegel L."/>
            <person name="Nascimento L."/>
            <person name="Zutavern T."/>
            <person name="O'Shaughnessy A."/>
            <person name="Dike S."/>
            <person name="Dedhia N."/>
            <person name="Preston R."/>
            <person name="Balija V."/>
            <person name="McCombie W.R."/>
            <person name="Chow T."/>
            <person name="Chen H."/>
            <person name="Chung M."/>
            <person name="Chen C."/>
            <person name="Shaw J."/>
            <person name="Wu H."/>
            <person name="Hsiao K."/>
            <person name="Chao Y."/>
            <person name="Chu M."/>
            <person name="Cheng C."/>
            <person name="Hour A."/>
            <person name="Lee P."/>
            <person name="Lin S."/>
            <person name="Lin Y."/>
            <person name="Liou J."/>
            <person name="Liu S."/>
            <person name="Hsing Y."/>
            <person name="Raghuvanshi S."/>
            <person name="Mohanty A."/>
            <person name="Bharti A.K."/>
            <person name="Gaur A."/>
            <person name="Gupta V."/>
            <person name="Kumar D."/>
            <person name="Ravi V."/>
            <person name="Vij S."/>
            <person name="Kapur A."/>
            <person name="Khurana P."/>
            <person name="Khurana P."/>
            <person name="Khurana J.P."/>
            <person name="Tyagi A.K."/>
            <person name="Gaikwad K."/>
            <person name="Singh A."/>
            <person name="Dalal V."/>
            <person name="Srivastava S."/>
            <person name="Dixit A."/>
            <person name="Pal A.K."/>
            <person name="Ghazi I.A."/>
            <person name="Yadav M."/>
            <person name="Pandit A."/>
            <person name="Bhargava A."/>
            <person name="Sureshbabu K."/>
            <person name="Batra K."/>
            <person name="Sharma T.R."/>
            <person name="Mohapatra T."/>
            <person name="Singh N.K."/>
            <person name="Messing J."/>
            <person name="Nelson A.B."/>
            <person name="Fuks G."/>
            <person name="Kavchok S."/>
            <person name="Keizer G."/>
            <person name="Linton E."/>
            <person name="Llaca V."/>
            <person name="Song R."/>
            <person name="Tanyolac B."/>
            <person name="Young S."/>
            <person name="Ho-Il K."/>
            <person name="Hahn J.H."/>
            <person name="Sangsakoo G."/>
            <person name="Vanavichit A."/>
            <person name="de Mattos Luiz.A.T."/>
            <person name="Zimmer P.D."/>
            <person name="Malone G."/>
            <person name="Dellagostin O."/>
            <person name="de Oliveira A.C."/>
            <person name="Bevan M."/>
            <person name="Bancroft I."/>
            <person name="Minx P."/>
            <person name="Cordum H."/>
            <person name="Wilson R."/>
            <person name="Cheng Z."/>
            <person name="Jin W."/>
            <person name="Jiang J."/>
            <person name="Leong S.A."/>
            <person name="Iwama H."/>
            <person name="Gojobori T."/>
            <person name="Itoh T."/>
            <person name="Niimura Y."/>
            <person name="Fujii Y."/>
            <person name="Habara T."/>
            <person name="Sakai H."/>
            <person name="Sato Y."/>
            <person name="Wilson G."/>
            <person name="Kumar K."/>
            <person name="McCouch S."/>
            <person name="Juretic N."/>
            <person name="Hoen D."/>
            <person name="Wright S."/>
            <person name="Bruskiewich R."/>
            <person name="Bureau T."/>
            <person name="Miyao A."/>
            <person name="Hirochika H."/>
            <person name="Nishikawa T."/>
            <person name="Kadowaki K."/>
            <person name="Sugiura M."/>
            <person name="Burr B."/>
            <person name="Sasaki T."/>
        </authorList>
    </citation>
    <scope>NUCLEOTIDE SEQUENCE [LARGE SCALE GENOMIC DNA]</scope>
    <source>
        <strain evidence="3">cv. Nipponbare</strain>
    </source>
</reference>
<dbReference type="Proteomes" id="UP000059680">
    <property type="component" value="Chromosome 1"/>
</dbReference>
<name>A0A0P0V386_ORYSJ</name>
<gene>
    <name evidence="2" type="ordered locus">Os01g0501850</name>
    <name evidence="2" type="ORF">OSNPB_010501850</name>
</gene>
<sequence>MKRKKKEKRKKERRVDELSPPTSPTSTVPRRRPQHLQLSSLAASPLARLRCRSPWSLLRALPAVLASKSGGRSSFAASPPNHGVAAAPDLPLRSLWAPDPCGPVARERRGGVSGGEGGGGYDKKRRKASPRQVFGGEDGCAATKMATSRVEAKRANEGE</sequence>
<evidence type="ECO:0000256" key="1">
    <source>
        <dbReference type="SAM" id="MobiDB-lite"/>
    </source>
</evidence>
<dbReference type="PaxDb" id="39947-A0A0P0V386"/>
<organism evidence="2 3">
    <name type="scientific">Oryza sativa subsp. japonica</name>
    <name type="common">Rice</name>
    <dbReference type="NCBI Taxonomy" id="39947"/>
    <lineage>
        <taxon>Eukaryota</taxon>
        <taxon>Viridiplantae</taxon>
        <taxon>Streptophyta</taxon>
        <taxon>Embryophyta</taxon>
        <taxon>Tracheophyta</taxon>
        <taxon>Spermatophyta</taxon>
        <taxon>Magnoliopsida</taxon>
        <taxon>Liliopsida</taxon>
        <taxon>Poales</taxon>
        <taxon>Poaceae</taxon>
        <taxon>BOP clade</taxon>
        <taxon>Oryzoideae</taxon>
        <taxon>Oryzeae</taxon>
        <taxon>Oryzinae</taxon>
        <taxon>Oryza</taxon>
        <taxon>Oryza sativa</taxon>
    </lineage>
</organism>
<evidence type="ECO:0000313" key="2">
    <source>
        <dbReference type="EMBL" id="BAS72322.1"/>
    </source>
</evidence>
<evidence type="ECO:0000313" key="3">
    <source>
        <dbReference type="Proteomes" id="UP000059680"/>
    </source>
</evidence>
<dbReference type="InParanoid" id="A0A0P0V386"/>
<reference evidence="2 3" key="3">
    <citation type="journal article" date="2013" name="Rice">
        <title>Improvement of the Oryza sativa Nipponbare reference genome using next generation sequence and optical map data.</title>
        <authorList>
            <person name="Kawahara Y."/>
            <person name="de la Bastide M."/>
            <person name="Hamilton J.P."/>
            <person name="Kanamori H."/>
            <person name="McCombie W.R."/>
            <person name="Ouyang S."/>
            <person name="Schwartz D.C."/>
            <person name="Tanaka T."/>
            <person name="Wu J."/>
            <person name="Zhou S."/>
            <person name="Childs K.L."/>
            <person name="Davidson R.M."/>
            <person name="Lin H."/>
            <person name="Quesada-Ocampo L."/>
            <person name="Vaillancourt B."/>
            <person name="Sakai H."/>
            <person name="Lee S.S."/>
            <person name="Kim J."/>
            <person name="Numa H."/>
            <person name="Itoh T."/>
            <person name="Buell C.R."/>
            <person name="Matsumoto T."/>
        </authorList>
    </citation>
    <scope>NUCLEOTIDE SEQUENCE [LARGE SCALE GENOMIC DNA]</scope>
    <source>
        <strain evidence="3">cv. Nipponbare</strain>
    </source>
</reference>
<feature type="region of interest" description="Disordered" evidence="1">
    <location>
        <begin position="68"/>
        <end position="87"/>
    </location>
</feature>
<dbReference type="AlphaFoldDB" id="A0A0P0V386"/>
<dbReference type="EMBL" id="AP014957">
    <property type="protein sequence ID" value="BAS72322.1"/>
    <property type="molecule type" value="Genomic_DNA"/>
</dbReference>
<dbReference type="FunCoup" id="A0A0P0V386">
    <property type="interactions" value="2"/>
</dbReference>